<feature type="compositionally biased region" description="Polar residues" evidence="2">
    <location>
        <begin position="240"/>
        <end position="250"/>
    </location>
</feature>
<evidence type="ECO:0000256" key="2">
    <source>
        <dbReference type="SAM" id="MobiDB-lite"/>
    </source>
</evidence>
<sequence length="1381" mass="156450">MQNNNPRLDVSPGNLGSGQRLTTPRLGVSGSALNELVSRLEHSWHLGLSPREGKTSPRKPVEKSDADRVYSGIQRLYYASRTSRSAQEALDSTLAEFELLAPRRPHATRLRLLLGLLDSQQSPQRTRTPQPDENRILLPKSSAGAPSLPQPEPPAIGQEFPYTIAPGSPSSTEPDEDDYFTPPSPTISSKAAQRRVEASPHLSLNSSKKRPSDSSNDAGSPKLSRTYKGRQPSVTHHYATATSGPDNTSRILFKKPSRDMAPSFQAVSAETSFKTSFNSNPMWSQQSGSGPSTANTSFASDVAANPPEQPKSARTSSTTYTDSLNDSARTSSLAFGSIDEQAMLDAFSRRDDKAPFPGRTRSPNAGEAMPNTPQTRRLGPVSTPTSKHSPKDSPTRMSHRIRNIPSQNLFVDDIPAEGRILPYFILFICTRLTIQLRIPLEELLPSLDTAWSDRDAFKNSIRRHKMCSNADIEPKAVWQAQKSSFDGYTFRGRLILNRRTSGPVFNLELQPLQADPSCRLQRRFGTDRFLYLNVPAFDSGSGYNKSEMKLIEEQFKIWFCTEHAFLGRKWRAFHIEPIKKKKLGRREDDLSDKRIILFATEGCGISESWSLGKFLNWFFPFEKNQQQSFCKAYARLDLGLSRTTPTLEILPSQLRYVGDIVAQGELEDRQFNDPNLDWNEPIDENAVMNDGCSVLSVGAAQAIWKIYKEVTGTNDPLPSAFQARIGGAKGVWVVSAESYSRDPDHKSIWIEITPSQLKFQPPPEDESDTSFDRHRLTFEICRYSTQAHASDLHISFIPIMMDRGVSQEAFVKVMTERLEMEREQILDLLPDPVRLYDWVHKQSSESGKSDDMPWQAALPSSLPDRIKLLIEAGFNPTEEPYLANCLDRFITYELLSREKSLRIPLGKATYLYGVADPLRILPPGKVHIRFSTRFVDEMADESYLGLDNIDVLVGRQPACRRSDMQKVHAVVYPELSHLVDVVVFPTRGQYPLAGKLQGGDYDGDIFWVCWEPDLVSSFQNAPAPMQPLNPAKYGIQKDARKLYDVMENLSDVDSLLKEILDFRMSPSLLGMATNFLTNRSYFENRIYSEVLSKLCDMHDLLVDGPKQGYTFTEKDFQRYVREDLRCRDPGVPVYKKAMNEREKPKEMGEAKKAREKVWRFNKDNIIDFLYFNVVMTHHSRTLDEVSTTFSKTHGDDPILQHPYRHLDAEKSPMVNQEMAILKDKITEVWQLWASRLNQHGGNIKAGYYNSAVAECYKKYEEIMPINQDNQVVNAWLRHYHSRRSCFWDTLRASALYTLFPGRSSFVYHMAGKQLARLKGEDDPESRIIGQPIYTTMRPKIKRIQKQFEDDSTESTESTGEFVTPSEGKTLDEALSIDVQYF</sequence>
<keyword evidence="1" id="KW-0696">RNA-directed RNA polymerase</keyword>
<dbReference type="EC" id="2.7.7.48" evidence="1"/>
<dbReference type="GO" id="GO:0031380">
    <property type="term" value="C:nuclear RNA-directed RNA polymerase complex"/>
    <property type="evidence" value="ECO:0007669"/>
    <property type="project" value="TreeGrafter"/>
</dbReference>
<keyword evidence="1" id="KW-0808">Transferase</keyword>
<dbReference type="PANTHER" id="PTHR23079">
    <property type="entry name" value="RNA-DEPENDENT RNA POLYMERASE"/>
    <property type="match status" value="1"/>
</dbReference>
<name>A0A9P4QZ79_9PLEO</name>
<feature type="region of interest" description="Disordered" evidence="2">
    <location>
        <begin position="349"/>
        <end position="398"/>
    </location>
</feature>
<feature type="compositionally biased region" description="Polar residues" evidence="2">
    <location>
        <begin position="265"/>
        <end position="299"/>
    </location>
</feature>
<proteinExistence type="inferred from homology"/>
<feature type="compositionally biased region" description="Polar residues" evidence="2">
    <location>
        <begin position="312"/>
        <end position="325"/>
    </location>
</feature>
<keyword evidence="5" id="KW-1185">Reference proteome</keyword>
<dbReference type="EMBL" id="ML996126">
    <property type="protein sequence ID" value="KAF2736322.1"/>
    <property type="molecule type" value="Genomic_DNA"/>
</dbReference>
<feature type="region of interest" description="Disordered" evidence="2">
    <location>
        <begin position="120"/>
        <end position="325"/>
    </location>
</feature>
<dbReference type="GO" id="GO:0030422">
    <property type="term" value="P:siRNA processing"/>
    <property type="evidence" value="ECO:0007669"/>
    <property type="project" value="TreeGrafter"/>
</dbReference>
<organism evidence="4 5">
    <name type="scientific">Polyplosphaeria fusca</name>
    <dbReference type="NCBI Taxonomy" id="682080"/>
    <lineage>
        <taxon>Eukaryota</taxon>
        <taxon>Fungi</taxon>
        <taxon>Dikarya</taxon>
        <taxon>Ascomycota</taxon>
        <taxon>Pezizomycotina</taxon>
        <taxon>Dothideomycetes</taxon>
        <taxon>Pleosporomycetidae</taxon>
        <taxon>Pleosporales</taxon>
        <taxon>Tetraplosphaeriaceae</taxon>
        <taxon>Polyplosphaeria</taxon>
    </lineage>
</organism>
<dbReference type="GO" id="GO:0003968">
    <property type="term" value="F:RNA-directed RNA polymerase activity"/>
    <property type="evidence" value="ECO:0007669"/>
    <property type="project" value="UniProtKB-KW"/>
</dbReference>
<reference evidence="4" key="1">
    <citation type="journal article" date="2020" name="Stud. Mycol.">
        <title>101 Dothideomycetes genomes: a test case for predicting lifestyles and emergence of pathogens.</title>
        <authorList>
            <person name="Haridas S."/>
            <person name="Albert R."/>
            <person name="Binder M."/>
            <person name="Bloem J."/>
            <person name="Labutti K."/>
            <person name="Salamov A."/>
            <person name="Andreopoulos B."/>
            <person name="Baker S."/>
            <person name="Barry K."/>
            <person name="Bills G."/>
            <person name="Bluhm B."/>
            <person name="Cannon C."/>
            <person name="Castanera R."/>
            <person name="Culley D."/>
            <person name="Daum C."/>
            <person name="Ezra D."/>
            <person name="Gonzalez J."/>
            <person name="Henrissat B."/>
            <person name="Kuo A."/>
            <person name="Liang C."/>
            <person name="Lipzen A."/>
            <person name="Lutzoni F."/>
            <person name="Magnuson J."/>
            <person name="Mondo S."/>
            <person name="Nolan M."/>
            <person name="Ohm R."/>
            <person name="Pangilinan J."/>
            <person name="Park H.-J."/>
            <person name="Ramirez L."/>
            <person name="Alfaro M."/>
            <person name="Sun H."/>
            <person name="Tritt A."/>
            <person name="Yoshinaga Y."/>
            <person name="Zwiers L.-H."/>
            <person name="Turgeon B."/>
            <person name="Goodwin S."/>
            <person name="Spatafora J."/>
            <person name="Crous P."/>
            <person name="Grigoriev I."/>
        </authorList>
    </citation>
    <scope>NUCLEOTIDE SEQUENCE</scope>
    <source>
        <strain evidence="4">CBS 125425</strain>
    </source>
</reference>
<feature type="region of interest" description="Disordered" evidence="2">
    <location>
        <begin position="1"/>
        <end position="26"/>
    </location>
</feature>
<dbReference type="PANTHER" id="PTHR23079:SF55">
    <property type="entry name" value="RNA-DIRECTED RNA POLYMERASE"/>
    <property type="match status" value="1"/>
</dbReference>
<dbReference type="GO" id="GO:0003723">
    <property type="term" value="F:RNA binding"/>
    <property type="evidence" value="ECO:0007669"/>
    <property type="project" value="UniProtKB-KW"/>
</dbReference>
<dbReference type="InterPro" id="IPR057596">
    <property type="entry name" value="RDRP_core"/>
</dbReference>
<comment type="catalytic activity">
    <reaction evidence="1">
        <text>RNA(n) + a ribonucleoside 5'-triphosphate = RNA(n+1) + diphosphate</text>
        <dbReference type="Rhea" id="RHEA:21248"/>
        <dbReference type="Rhea" id="RHEA-COMP:14527"/>
        <dbReference type="Rhea" id="RHEA-COMP:17342"/>
        <dbReference type="ChEBI" id="CHEBI:33019"/>
        <dbReference type="ChEBI" id="CHEBI:61557"/>
        <dbReference type="ChEBI" id="CHEBI:140395"/>
        <dbReference type="EC" id="2.7.7.48"/>
    </reaction>
</comment>
<evidence type="ECO:0000313" key="4">
    <source>
        <dbReference type="EMBL" id="KAF2736322.1"/>
    </source>
</evidence>
<feature type="region of interest" description="Disordered" evidence="2">
    <location>
        <begin position="1344"/>
        <end position="1365"/>
    </location>
</feature>
<dbReference type="OrthoDB" id="10055769at2759"/>
<keyword evidence="1" id="KW-0694">RNA-binding</keyword>
<evidence type="ECO:0000256" key="1">
    <source>
        <dbReference type="RuleBase" id="RU363098"/>
    </source>
</evidence>
<feature type="region of interest" description="Disordered" evidence="2">
    <location>
        <begin position="47"/>
        <end position="67"/>
    </location>
</feature>
<feature type="compositionally biased region" description="Basic and acidic residues" evidence="2">
    <location>
        <begin position="51"/>
        <end position="67"/>
    </location>
</feature>
<gene>
    <name evidence="4" type="ORF">EJ04DRAFT_490091</name>
</gene>
<evidence type="ECO:0000259" key="3">
    <source>
        <dbReference type="Pfam" id="PF05183"/>
    </source>
</evidence>
<feature type="domain" description="RDRP core" evidence="3">
    <location>
        <begin position="506"/>
        <end position="1173"/>
    </location>
</feature>
<keyword evidence="1" id="KW-0548">Nucleotidyltransferase</keyword>
<feature type="compositionally biased region" description="Low complexity" evidence="2">
    <location>
        <begin position="120"/>
        <end position="129"/>
    </location>
</feature>
<comment type="similarity">
    <text evidence="1">Belongs to the RdRP family.</text>
</comment>
<dbReference type="Pfam" id="PF05183">
    <property type="entry name" value="RdRP"/>
    <property type="match status" value="1"/>
</dbReference>
<accession>A0A9P4QZ79</accession>
<dbReference type="Proteomes" id="UP000799444">
    <property type="component" value="Unassembled WGS sequence"/>
</dbReference>
<protein>
    <recommendedName>
        <fullName evidence="1">RNA-dependent RNA polymerase</fullName>
        <ecNumber evidence="1">2.7.7.48</ecNumber>
    </recommendedName>
</protein>
<comment type="caution">
    <text evidence="4">The sequence shown here is derived from an EMBL/GenBank/DDBJ whole genome shotgun (WGS) entry which is preliminary data.</text>
</comment>
<dbReference type="InterPro" id="IPR007855">
    <property type="entry name" value="RDRP"/>
</dbReference>
<evidence type="ECO:0000313" key="5">
    <source>
        <dbReference type="Proteomes" id="UP000799444"/>
    </source>
</evidence>